<keyword evidence="1" id="KW-0812">Transmembrane</keyword>
<feature type="transmembrane region" description="Helical" evidence="1">
    <location>
        <begin position="46"/>
        <end position="69"/>
    </location>
</feature>
<gene>
    <name evidence="2" type="ORF">J2T19_002609</name>
</gene>
<sequence length="138" mass="16125">MNVKMPTLLNVIRALLGVQSIYIIISMVAVLMELFQYRATYAGLPLFDLIALFANILLRIILIVGPPILTIVYISKRRYKLTITFMSMTLFFGLVFLQNFLVVLHFFMLLVLLLHQPIKRYLKQEKDTRHYHPGDLRL</sequence>
<dbReference type="EMBL" id="JAUSTI010000006">
    <property type="protein sequence ID" value="MDQ0171157.1"/>
    <property type="molecule type" value="Genomic_DNA"/>
</dbReference>
<keyword evidence="1" id="KW-1133">Transmembrane helix</keyword>
<comment type="caution">
    <text evidence="2">The sequence shown here is derived from an EMBL/GenBank/DDBJ whole genome shotgun (WGS) entry which is preliminary data.</text>
</comment>
<protein>
    <submittedName>
        <fullName evidence="2">Membrane protein</fullName>
    </submittedName>
</protein>
<dbReference type="Proteomes" id="UP001233836">
    <property type="component" value="Unassembled WGS sequence"/>
</dbReference>
<organism evidence="2 3">
    <name type="scientific">Paenibacillus tundrae</name>
    <dbReference type="NCBI Taxonomy" id="528187"/>
    <lineage>
        <taxon>Bacteria</taxon>
        <taxon>Bacillati</taxon>
        <taxon>Bacillota</taxon>
        <taxon>Bacilli</taxon>
        <taxon>Bacillales</taxon>
        <taxon>Paenibacillaceae</taxon>
        <taxon>Paenibacillus</taxon>
    </lineage>
</organism>
<feature type="transmembrane region" description="Helical" evidence="1">
    <location>
        <begin position="12"/>
        <end position="34"/>
    </location>
</feature>
<reference evidence="2 3" key="1">
    <citation type="submission" date="2023-07" db="EMBL/GenBank/DDBJ databases">
        <title>Sorghum-associated microbial communities from plants grown in Nebraska, USA.</title>
        <authorList>
            <person name="Schachtman D."/>
        </authorList>
    </citation>
    <scope>NUCLEOTIDE SEQUENCE [LARGE SCALE GENOMIC DNA]</scope>
    <source>
        <strain evidence="2 3">DS1314</strain>
    </source>
</reference>
<evidence type="ECO:0000313" key="3">
    <source>
        <dbReference type="Proteomes" id="UP001233836"/>
    </source>
</evidence>
<keyword evidence="1" id="KW-0472">Membrane</keyword>
<feature type="transmembrane region" description="Helical" evidence="1">
    <location>
        <begin position="89"/>
        <end position="114"/>
    </location>
</feature>
<proteinExistence type="predicted"/>
<dbReference type="RefSeq" id="WP_307216255.1">
    <property type="nucleotide sequence ID" value="NZ_JAUSTI010000006.1"/>
</dbReference>
<evidence type="ECO:0000313" key="2">
    <source>
        <dbReference type="EMBL" id="MDQ0171157.1"/>
    </source>
</evidence>
<evidence type="ECO:0000256" key="1">
    <source>
        <dbReference type="SAM" id="Phobius"/>
    </source>
</evidence>
<accession>A0ABT9WD27</accession>
<name>A0ABT9WD27_9BACL</name>
<keyword evidence="3" id="KW-1185">Reference proteome</keyword>